<proteinExistence type="predicted"/>
<sequence>MRARLAQITVSPPNGRRAGQNWGMPSRGQLEQLEQRIRALSDEAAVRALIALVEERGLLPEARRHAWSDGGLKEALAAGDLDSGDLAAYADPDQPEATDGELARAVLEYAAAQHDDLARTVGEAVEYASSPMHRIEPLALSVTVLVVVLLQTEVVVKRDTRGRWSFTVHKRAMRDAALGRVFTALLSRISSGK</sequence>
<reference evidence="3" key="1">
    <citation type="journal article" date="2019" name="Int. J. Syst. Evol. Microbiol.">
        <title>The Global Catalogue of Microorganisms (GCM) 10K type strain sequencing project: providing services to taxonomists for standard genome sequencing and annotation.</title>
        <authorList>
            <consortium name="The Broad Institute Genomics Platform"/>
            <consortium name="The Broad Institute Genome Sequencing Center for Infectious Disease"/>
            <person name="Wu L."/>
            <person name="Ma J."/>
        </authorList>
    </citation>
    <scope>NUCLEOTIDE SEQUENCE [LARGE SCALE GENOMIC DNA]</scope>
    <source>
        <strain evidence="3">CGMCC 4.7349</strain>
    </source>
</reference>
<accession>A0ABQ2MBH3</accession>
<organism evidence="2 3">
    <name type="scientific">Streptomyces lasiicapitis</name>
    <dbReference type="NCBI Taxonomy" id="1923961"/>
    <lineage>
        <taxon>Bacteria</taxon>
        <taxon>Bacillati</taxon>
        <taxon>Actinomycetota</taxon>
        <taxon>Actinomycetes</taxon>
        <taxon>Kitasatosporales</taxon>
        <taxon>Streptomycetaceae</taxon>
        <taxon>Streptomyces</taxon>
    </lineage>
</organism>
<gene>
    <name evidence="2" type="ORF">GCM10012286_47210</name>
</gene>
<keyword evidence="3" id="KW-1185">Reference proteome</keyword>
<evidence type="ECO:0000256" key="1">
    <source>
        <dbReference type="SAM" id="MobiDB-lite"/>
    </source>
</evidence>
<evidence type="ECO:0000313" key="3">
    <source>
        <dbReference type="Proteomes" id="UP000656881"/>
    </source>
</evidence>
<protein>
    <submittedName>
        <fullName evidence="2">Uncharacterized protein</fullName>
    </submittedName>
</protein>
<comment type="caution">
    <text evidence="2">The sequence shown here is derived from an EMBL/GenBank/DDBJ whole genome shotgun (WGS) entry which is preliminary data.</text>
</comment>
<dbReference type="Proteomes" id="UP000656881">
    <property type="component" value="Unassembled WGS sequence"/>
</dbReference>
<evidence type="ECO:0000313" key="2">
    <source>
        <dbReference type="EMBL" id="GGO49378.1"/>
    </source>
</evidence>
<feature type="region of interest" description="Disordered" evidence="1">
    <location>
        <begin position="1"/>
        <end position="23"/>
    </location>
</feature>
<dbReference type="EMBL" id="BMNG01000010">
    <property type="protein sequence ID" value="GGO49378.1"/>
    <property type="molecule type" value="Genomic_DNA"/>
</dbReference>
<name>A0ABQ2MBH3_9ACTN</name>